<keyword evidence="1" id="KW-0472">Membrane</keyword>
<organism evidence="2 3">
    <name type="scientific">Paraburkholderia terricola</name>
    <dbReference type="NCBI Taxonomy" id="169427"/>
    <lineage>
        <taxon>Bacteria</taxon>
        <taxon>Pseudomonadati</taxon>
        <taxon>Pseudomonadota</taxon>
        <taxon>Betaproteobacteria</taxon>
        <taxon>Burkholderiales</taxon>
        <taxon>Burkholderiaceae</taxon>
        <taxon>Paraburkholderia</taxon>
    </lineage>
</organism>
<accession>A0A1M6XM64</accession>
<evidence type="ECO:0000256" key="1">
    <source>
        <dbReference type="SAM" id="Phobius"/>
    </source>
</evidence>
<keyword evidence="1" id="KW-1133">Transmembrane helix</keyword>
<evidence type="ECO:0000313" key="2">
    <source>
        <dbReference type="EMBL" id="SHL07112.1"/>
    </source>
</evidence>
<dbReference type="Proteomes" id="UP000184395">
    <property type="component" value="Unassembled WGS sequence"/>
</dbReference>
<reference evidence="2 3" key="1">
    <citation type="submission" date="2016-11" db="EMBL/GenBank/DDBJ databases">
        <authorList>
            <person name="Jaros S."/>
            <person name="Januszkiewicz K."/>
            <person name="Wedrychowicz H."/>
        </authorList>
    </citation>
    <scope>NUCLEOTIDE SEQUENCE [LARGE SCALE GENOMIC DNA]</scope>
    <source>
        <strain evidence="2 3">LMG 20594</strain>
    </source>
</reference>
<dbReference type="STRING" id="169427.SAMN05192548_105735"/>
<sequence>MPAAQAGLRTRAFALARVFQSYSTVNTGLLTVSVEFLFTAFTVFTAWLKPSNNS</sequence>
<proteinExistence type="predicted"/>
<gene>
    <name evidence="2" type="ORF">SAMN05192548_105735</name>
</gene>
<protein>
    <submittedName>
        <fullName evidence="2">Uncharacterized protein</fullName>
    </submittedName>
</protein>
<feature type="transmembrane region" description="Helical" evidence="1">
    <location>
        <begin position="28"/>
        <end position="48"/>
    </location>
</feature>
<dbReference type="AlphaFoldDB" id="A0A1M6XM64"/>
<dbReference type="EMBL" id="FRAB01000057">
    <property type="protein sequence ID" value="SHL07112.1"/>
    <property type="molecule type" value="Genomic_DNA"/>
</dbReference>
<name>A0A1M6XM64_9BURK</name>
<evidence type="ECO:0000313" key="3">
    <source>
        <dbReference type="Proteomes" id="UP000184395"/>
    </source>
</evidence>
<keyword evidence="1" id="KW-0812">Transmembrane</keyword>